<protein>
    <submittedName>
        <fullName evidence="1">Uncharacterized protein</fullName>
    </submittedName>
</protein>
<reference evidence="1 2" key="1">
    <citation type="journal article" date="2015" name="Plant Cell">
        <title>Oil accumulation by the oleaginous diatom Fistulifera solaris as revealed by the genome and transcriptome.</title>
        <authorList>
            <person name="Tanaka T."/>
            <person name="Maeda Y."/>
            <person name="Veluchamy A."/>
            <person name="Tanaka M."/>
            <person name="Abida H."/>
            <person name="Marechal E."/>
            <person name="Bowler C."/>
            <person name="Muto M."/>
            <person name="Sunaga Y."/>
            <person name="Tanaka M."/>
            <person name="Yoshino T."/>
            <person name="Taniguchi T."/>
            <person name="Fukuda Y."/>
            <person name="Nemoto M."/>
            <person name="Matsumoto M."/>
            <person name="Wong P.S."/>
            <person name="Aburatani S."/>
            <person name="Fujibuchi W."/>
        </authorList>
    </citation>
    <scope>NUCLEOTIDE SEQUENCE [LARGE SCALE GENOMIC DNA]</scope>
    <source>
        <strain evidence="1 2">JPCC DA0580</strain>
    </source>
</reference>
<dbReference type="InParanoid" id="A0A1Z5J7D8"/>
<organism evidence="1 2">
    <name type="scientific">Fistulifera solaris</name>
    <name type="common">Oleaginous diatom</name>
    <dbReference type="NCBI Taxonomy" id="1519565"/>
    <lineage>
        <taxon>Eukaryota</taxon>
        <taxon>Sar</taxon>
        <taxon>Stramenopiles</taxon>
        <taxon>Ochrophyta</taxon>
        <taxon>Bacillariophyta</taxon>
        <taxon>Bacillariophyceae</taxon>
        <taxon>Bacillariophycidae</taxon>
        <taxon>Naviculales</taxon>
        <taxon>Naviculaceae</taxon>
        <taxon>Fistulifera</taxon>
    </lineage>
</organism>
<gene>
    <name evidence="1" type="ORF">FisN_11Lh112</name>
</gene>
<name>A0A1Z5J7D8_FISSO</name>
<dbReference type="EMBL" id="BDSP01000013">
    <property type="protein sequence ID" value="GAX09903.1"/>
    <property type="molecule type" value="Genomic_DNA"/>
</dbReference>
<dbReference type="Proteomes" id="UP000198406">
    <property type="component" value="Unassembled WGS sequence"/>
</dbReference>
<accession>A0A1Z5J7D8</accession>
<keyword evidence="2" id="KW-1185">Reference proteome</keyword>
<proteinExistence type="predicted"/>
<dbReference type="OrthoDB" id="414322at2759"/>
<dbReference type="AlphaFoldDB" id="A0A1Z5J7D8"/>
<dbReference type="Gene3D" id="2.60.120.590">
    <property type="entry name" value="Alpha-ketoglutarate-dependent dioxygenase AlkB-like"/>
    <property type="match status" value="1"/>
</dbReference>
<evidence type="ECO:0000313" key="1">
    <source>
        <dbReference type="EMBL" id="GAX09903.1"/>
    </source>
</evidence>
<dbReference type="InterPro" id="IPR037151">
    <property type="entry name" value="AlkB-like_sf"/>
</dbReference>
<evidence type="ECO:0000313" key="2">
    <source>
        <dbReference type="Proteomes" id="UP000198406"/>
    </source>
</evidence>
<comment type="caution">
    <text evidence="1">The sequence shown here is derived from an EMBL/GenBank/DDBJ whole genome shotgun (WGS) entry which is preliminary data.</text>
</comment>
<sequence length="619" mass="70556">MSNWTKLSVRGTDGDSADDSLLLVSNPSFTIPDGLTMVADFISQSEESKLLEAIDDQNYSWEGFEQRRKVQRFSFDDKASTPSEIFHLLKNKIKEKSGWQATHLAIEEYNVDKVAFSGEFSSNYKVTTFESPAPGDPSCFVAQIPLRKGAVQHLNKPKERQVACWNLESPNHCSDVYIPRGSLLLKSSECLIEWRSRMAASRDTEDCVTVLKFYSLSTEALDSSNHANNNVNGSGMDSFGYVPSPDDNVPSPDEAMPPLQDLLTIIVTTSPIRSNPSTEVLERAMETFVFGGTDFAYKCRKVIVCDGVRKKEDEAPTKSYSNVKQALRNGIVSNEQDENYTIFKQRLRQLCQEAPLNSPFHNTHVEELSERQGYGFALRHALRHCVSTPYVCVIQHDRTFMRPTPICETMEAMWRNRFIKYVGMSMRSNLFYRDIFLAKYGRIYHEEFKRLIVRVPELLVKKECYGPDSASTREMNLLSELLRENILALAKSYQTSAQGTIEQDWCRQNPVQEGMHQLSLTPTLFWYDNVHICETKHYRDFVFKPSYKMVAKGGFVEDKLSPVLLRTVERLGLTDGHSRFGCYILDDHSGMFFTGHLDGGSYMTDEVRKKIKEKSGPRS</sequence>